<accession>A0ABW4K7R7</accession>
<sequence length="118" mass="13705">MPRATRPQRARSQRISRRFRIIAALDARSPHRSQQDRQQLHTRHSFVRLFKMRAACLYARQEIAEAPYVDGRGSPSGDVMFWLFSFRSRNPQAEYSWRPSLRAPNGRAIAALMTFSGN</sequence>
<reference evidence="2" key="1">
    <citation type="journal article" date="2019" name="Int. J. Syst. Evol. Microbiol.">
        <title>The Global Catalogue of Microorganisms (GCM) 10K type strain sequencing project: providing services to taxonomists for standard genome sequencing and annotation.</title>
        <authorList>
            <consortium name="The Broad Institute Genomics Platform"/>
            <consortium name="The Broad Institute Genome Sequencing Center for Infectious Disease"/>
            <person name="Wu L."/>
            <person name="Ma J."/>
        </authorList>
    </citation>
    <scope>NUCLEOTIDE SEQUENCE [LARGE SCALE GENOMIC DNA]</scope>
    <source>
        <strain evidence="2">KCTC 23707</strain>
    </source>
</reference>
<organism evidence="1 2">
    <name type="scientific">Methylopila henanensis</name>
    <dbReference type="NCBI Taxonomy" id="873516"/>
    <lineage>
        <taxon>Bacteria</taxon>
        <taxon>Pseudomonadati</taxon>
        <taxon>Pseudomonadota</taxon>
        <taxon>Alphaproteobacteria</taxon>
        <taxon>Hyphomicrobiales</taxon>
        <taxon>Methylopilaceae</taxon>
        <taxon>Methylopila</taxon>
    </lineage>
</organism>
<keyword evidence="2" id="KW-1185">Reference proteome</keyword>
<name>A0ABW4K7R7_9HYPH</name>
<evidence type="ECO:0000313" key="1">
    <source>
        <dbReference type="EMBL" id="MFD1704162.1"/>
    </source>
</evidence>
<dbReference type="Proteomes" id="UP001597308">
    <property type="component" value="Unassembled WGS sequence"/>
</dbReference>
<dbReference type="RefSeq" id="WP_378800238.1">
    <property type="nucleotide sequence ID" value="NZ_JBHUER010000010.1"/>
</dbReference>
<evidence type="ECO:0000313" key="2">
    <source>
        <dbReference type="Proteomes" id="UP001597308"/>
    </source>
</evidence>
<protein>
    <submittedName>
        <fullName evidence="1">Uncharacterized protein</fullName>
    </submittedName>
</protein>
<proteinExistence type="predicted"/>
<comment type="caution">
    <text evidence="1">The sequence shown here is derived from an EMBL/GenBank/DDBJ whole genome shotgun (WGS) entry which is preliminary data.</text>
</comment>
<gene>
    <name evidence="1" type="ORF">ACFSCV_14245</name>
</gene>
<dbReference type="EMBL" id="JBHUER010000010">
    <property type="protein sequence ID" value="MFD1704162.1"/>
    <property type="molecule type" value="Genomic_DNA"/>
</dbReference>